<dbReference type="Gramene" id="AET2Gv20869300.10">
    <property type="protein sequence ID" value="AET2Gv20869300.10"/>
    <property type="gene ID" value="AET2Gv20869300"/>
</dbReference>
<organism evidence="1 2">
    <name type="scientific">Aegilops tauschii subsp. strangulata</name>
    <name type="common">Goatgrass</name>
    <dbReference type="NCBI Taxonomy" id="200361"/>
    <lineage>
        <taxon>Eukaryota</taxon>
        <taxon>Viridiplantae</taxon>
        <taxon>Streptophyta</taxon>
        <taxon>Embryophyta</taxon>
        <taxon>Tracheophyta</taxon>
        <taxon>Spermatophyta</taxon>
        <taxon>Magnoliopsida</taxon>
        <taxon>Liliopsida</taxon>
        <taxon>Poales</taxon>
        <taxon>Poaceae</taxon>
        <taxon>BOP clade</taxon>
        <taxon>Pooideae</taxon>
        <taxon>Triticodae</taxon>
        <taxon>Triticeae</taxon>
        <taxon>Triticinae</taxon>
        <taxon>Aegilops</taxon>
    </lineage>
</organism>
<reference evidence="1" key="4">
    <citation type="submission" date="2019-03" db="UniProtKB">
        <authorList>
            <consortium name="EnsemblPlants"/>
        </authorList>
    </citation>
    <scope>IDENTIFICATION</scope>
</reference>
<name>A0A453CK43_AEGTS</name>
<evidence type="ECO:0000313" key="2">
    <source>
        <dbReference type="Proteomes" id="UP000015105"/>
    </source>
</evidence>
<accession>A0A453CK43</accession>
<sequence length="66" mass="7110">DDDCSFSPCNSSRAIPLFIDSFCVIRASLLSPKPAKEAEGVAGRASKSLRNIGVHRRVKAKNCTSM</sequence>
<reference evidence="1" key="3">
    <citation type="journal article" date="2017" name="Nature">
        <title>Genome sequence of the progenitor of the wheat D genome Aegilops tauschii.</title>
        <authorList>
            <person name="Luo M.C."/>
            <person name="Gu Y.Q."/>
            <person name="Puiu D."/>
            <person name="Wang H."/>
            <person name="Twardziok S.O."/>
            <person name="Deal K.R."/>
            <person name="Huo N."/>
            <person name="Zhu T."/>
            <person name="Wang L."/>
            <person name="Wang Y."/>
            <person name="McGuire P.E."/>
            <person name="Liu S."/>
            <person name="Long H."/>
            <person name="Ramasamy R.K."/>
            <person name="Rodriguez J.C."/>
            <person name="Van S.L."/>
            <person name="Yuan L."/>
            <person name="Wang Z."/>
            <person name="Xia Z."/>
            <person name="Xiao L."/>
            <person name="Anderson O.D."/>
            <person name="Ouyang S."/>
            <person name="Liang Y."/>
            <person name="Zimin A.V."/>
            <person name="Pertea G."/>
            <person name="Qi P."/>
            <person name="Bennetzen J.L."/>
            <person name="Dai X."/>
            <person name="Dawson M.W."/>
            <person name="Muller H.G."/>
            <person name="Kugler K."/>
            <person name="Rivarola-Duarte L."/>
            <person name="Spannagl M."/>
            <person name="Mayer K.F.X."/>
            <person name="Lu F.H."/>
            <person name="Bevan M.W."/>
            <person name="Leroy P."/>
            <person name="Li P."/>
            <person name="You F.M."/>
            <person name="Sun Q."/>
            <person name="Liu Z."/>
            <person name="Lyons E."/>
            <person name="Wicker T."/>
            <person name="Salzberg S.L."/>
            <person name="Devos K.M."/>
            <person name="Dvorak J."/>
        </authorList>
    </citation>
    <scope>NUCLEOTIDE SEQUENCE [LARGE SCALE GENOMIC DNA]</scope>
    <source>
        <strain evidence="1">cv. AL8/78</strain>
    </source>
</reference>
<protein>
    <submittedName>
        <fullName evidence="1">Uncharacterized protein</fullName>
    </submittedName>
</protein>
<reference evidence="1" key="5">
    <citation type="journal article" date="2021" name="G3 (Bethesda)">
        <title>Aegilops tauschii genome assembly Aet v5.0 features greater sequence contiguity and improved annotation.</title>
        <authorList>
            <person name="Wang L."/>
            <person name="Zhu T."/>
            <person name="Rodriguez J.C."/>
            <person name="Deal K.R."/>
            <person name="Dubcovsky J."/>
            <person name="McGuire P.E."/>
            <person name="Lux T."/>
            <person name="Spannagl M."/>
            <person name="Mayer K.F.X."/>
            <person name="Baldrich P."/>
            <person name="Meyers B.C."/>
            <person name="Huo N."/>
            <person name="Gu Y.Q."/>
            <person name="Zhou H."/>
            <person name="Devos K.M."/>
            <person name="Bennetzen J.L."/>
            <person name="Unver T."/>
            <person name="Budak H."/>
            <person name="Gulick P.J."/>
            <person name="Galiba G."/>
            <person name="Kalapos B."/>
            <person name="Nelson D.R."/>
            <person name="Li P."/>
            <person name="You F.M."/>
            <person name="Luo M.C."/>
            <person name="Dvorak J."/>
        </authorList>
    </citation>
    <scope>NUCLEOTIDE SEQUENCE [LARGE SCALE GENOMIC DNA]</scope>
    <source>
        <strain evidence="1">cv. AL8/78</strain>
    </source>
</reference>
<dbReference type="EnsemblPlants" id="AET2Gv20869300.10">
    <property type="protein sequence ID" value="AET2Gv20869300.10"/>
    <property type="gene ID" value="AET2Gv20869300"/>
</dbReference>
<proteinExistence type="predicted"/>
<reference evidence="2" key="2">
    <citation type="journal article" date="2017" name="Nat. Plants">
        <title>The Aegilops tauschii genome reveals multiple impacts of transposons.</title>
        <authorList>
            <person name="Zhao G."/>
            <person name="Zou C."/>
            <person name="Li K."/>
            <person name="Wang K."/>
            <person name="Li T."/>
            <person name="Gao L."/>
            <person name="Zhang X."/>
            <person name="Wang H."/>
            <person name="Yang Z."/>
            <person name="Liu X."/>
            <person name="Jiang W."/>
            <person name="Mao L."/>
            <person name="Kong X."/>
            <person name="Jiao Y."/>
            <person name="Jia J."/>
        </authorList>
    </citation>
    <scope>NUCLEOTIDE SEQUENCE [LARGE SCALE GENOMIC DNA]</scope>
    <source>
        <strain evidence="2">cv. AL8/78</strain>
    </source>
</reference>
<reference evidence="2" key="1">
    <citation type="journal article" date="2014" name="Science">
        <title>Ancient hybridizations among the ancestral genomes of bread wheat.</title>
        <authorList>
            <consortium name="International Wheat Genome Sequencing Consortium,"/>
            <person name="Marcussen T."/>
            <person name="Sandve S.R."/>
            <person name="Heier L."/>
            <person name="Spannagl M."/>
            <person name="Pfeifer M."/>
            <person name="Jakobsen K.S."/>
            <person name="Wulff B.B."/>
            <person name="Steuernagel B."/>
            <person name="Mayer K.F."/>
            <person name="Olsen O.A."/>
        </authorList>
    </citation>
    <scope>NUCLEOTIDE SEQUENCE [LARGE SCALE GENOMIC DNA]</scope>
    <source>
        <strain evidence="2">cv. AL8/78</strain>
    </source>
</reference>
<evidence type="ECO:0000313" key="1">
    <source>
        <dbReference type="EnsemblPlants" id="AET2Gv20869300.10"/>
    </source>
</evidence>
<dbReference type="Proteomes" id="UP000015105">
    <property type="component" value="Chromosome 2D"/>
</dbReference>
<keyword evidence="2" id="KW-1185">Reference proteome</keyword>
<dbReference type="AlphaFoldDB" id="A0A453CK43"/>